<proteinExistence type="predicted"/>
<accession>A0A160TUS8</accession>
<dbReference type="PANTHER" id="PTHR47708:SF2">
    <property type="entry name" value="SI:CH73-132F6.5"/>
    <property type="match status" value="1"/>
</dbReference>
<evidence type="ECO:0000313" key="2">
    <source>
        <dbReference type="EMBL" id="CUS54511.1"/>
    </source>
</evidence>
<dbReference type="AlphaFoldDB" id="A0A160TUS8"/>
<feature type="domain" description="AtuA-like ferredoxin-fold" evidence="1">
    <location>
        <begin position="5"/>
        <end position="103"/>
    </location>
</feature>
<dbReference type="EMBL" id="CZRL01000104">
    <property type="protein sequence ID" value="CUS54511.1"/>
    <property type="molecule type" value="Genomic_DNA"/>
</dbReference>
<protein>
    <submittedName>
        <fullName evidence="2">Small uncharacterized protein Bpro_4170</fullName>
    </submittedName>
</protein>
<dbReference type="PANTHER" id="PTHR47708">
    <property type="match status" value="1"/>
</dbReference>
<dbReference type="Pfam" id="PF23544">
    <property type="entry name" value="AtuA_ferredoxin"/>
    <property type="match status" value="1"/>
</dbReference>
<sequence>MTRTIELRQIAHARAGDKGNRSNVSVFAYDPKDFPLIMAQVTPSYIKSQFGHLLRGEIQRFPLPQLHGINLVMDEALGGGVNESLNLDSHGKSWSFLILSLPIELDQETSLGSDRNTT</sequence>
<organism evidence="2">
    <name type="scientific">hydrothermal vent metagenome</name>
    <dbReference type="NCBI Taxonomy" id="652676"/>
    <lineage>
        <taxon>unclassified sequences</taxon>
        <taxon>metagenomes</taxon>
        <taxon>ecological metagenomes</taxon>
    </lineage>
</organism>
<gene>
    <name evidence="2" type="ORF">MGWOODY_XGa822</name>
</gene>
<reference evidence="2" key="1">
    <citation type="submission" date="2015-10" db="EMBL/GenBank/DDBJ databases">
        <authorList>
            <person name="Gilbert D.G."/>
        </authorList>
    </citation>
    <scope>NUCLEOTIDE SEQUENCE</scope>
</reference>
<evidence type="ECO:0000259" key="1">
    <source>
        <dbReference type="Pfam" id="PF23544"/>
    </source>
</evidence>
<dbReference type="InterPro" id="IPR056362">
    <property type="entry name" value="AtuA-like_ferredoxin_dom"/>
</dbReference>
<name>A0A160TUS8_9ZZZZ</name>